<feature type="chain" id="PRO_5015346951" description="Nickel uptake substrate-specific transmembrane region" evidence="1">
    <location>
        <begin position="21"/>
        <end position="266"/>
    </location>
</feature>
<dbReference type="Pfam" id="PF10670">
    <property type="entry name" value="DUF4198"/>
    <property type="match status" value="1"/>
</dbReference>
<dbReference type="EMBL" id="ONZG01000008">
    <property type="protein sequence ID" value="SPJ29845.1"/>
    <property type="molecule type" value="Genomic_DNA"/>
</dbReference>
<feature type="signal peptide" evidence="1">
    <location>
        <begin position="1"/>
        <end position="20"/>
    </location>
</feature>
<evidence type="ECO:0000313" key="2">
    <source>
        <dbReference type="EMBL" id="SPJ29845.1"/>
    </source>
</evidence>
<organism evidence="2 3">
    <name type="scientific">Falsiruegeria mediterranea M17</name>
    <dbReference type="NCBI Taxonomy" id="1200281"/>
    <lineage>
        <taxon>Bacteria</taxon>
        <taxon>Pseudomonadati</taxon>
        <taxon>Pseudomonadota</taxon>
        <taxon>Alphaproteobacteria</taxon>
        <taxon>Rhodobacterales</taxon>
        <taxon>Roseobacteraceae</taxon>
        <taxon>Falsiruegeria</taxon>
    </lineage>
</organism>
<accession>A0A2R8CBT8</accession>
<evidence type="ECO:0000256" key="1">
    <source>
        <dbReference type="SAM" id="SignalP"/>
    </source>
</evidence>
<protein>
    <recommendedName>
        <fullName evidence="4">Nickel uptake substrate-specific transmembrane region</fullName>
    </recommendedName>
</protein>
<proteinExistence type="predicted"/>
<reference evidence="3" key="1">
    <citation type="submission" date="2018-03" db="EMBL/GenBank/DDBJ databases">
        <authorList>
            <person name="Rodrigo-Torres L."/>
            <person name="Arahal R. D."/>
            <person name="Lucena T."/>
        </authorList>
    </citation>
    <scope>NUCLEOTIDE SEQUENCE [LARGE SCALE GENOMIC DNA]</scope>
    <source>
        <strain evidence="3">CECT 7615</strain>
    </source>
</reference>
<evidence type="ECO:0000313" key="3">
    <source>
        <dbReference type="Proteomes" id="UP000244898"/>
    </source>
</evidence>
<keyword evidence="3" id="KW-1185">Reference proteome</keyword>
<dbReference type="AlphaFoldDB" id="A0A2R8CBT8"/>
<name>A0A2R8CBT8_9RHOB</name>
<dbReference type="Proteomes" id="UP000244898">
    <property type="component" value="Unassembled WGS sequence"/>
</dbReference>
<evidence type="ECO:0008006" key="4">
    <source>
        <dbReference type="Google" id="ProtNLM"/>
    </source>
</evidence>
<dbReference type="InterPro" id="IPR019613">
    <property type="entry name" value="DUF4198"/>
</dbReference>
<gene>
    <name evidence="2" type="ORF">TRM7615_03367</name>
</gene>
<sequence>MPRLLLLIALCLPLPRLALGHEFWIEPEKYQVETGTPLIADLVIGQGFEGSPQMFFDTRIDRFELHKSGKVAPYVGRMGDIPALETTLEDPGLLVIVHQTQPSTLKYHEWPKFQAFVDEKGFGDVLSRHLARGLPKDGFYESYTRYAKALIAVGDGSGADLVTGMEVELIAGANPYTDDLSKGLPVQLLYQDEPLTQTQITIFERAPTGGVHIKTLHTDDMGQAQIPTRPGHTYLLDAVVLRPAPDDSKVVWDTHWAALTFFVPDR</sequence>
<keyword evidence="1" id="KW-0732">Signal</keyword>